<dbReference type="RefSeq" id="WP_213543210.1">
    <property type="nucleotide sequence ID" value="NZ_AP023420.1"/>
</dbReference>
<dbReference type="AlphaFoldDB" id="A0A810Q8G9"/>
<keyword evidence="2" id="KW-1185">Reference proteome</keyword>
<name>A0A810Q8G9_9FIRM</name>
<gene>
    <name evidence="1" type="ORF">MM59RIKEN_18770</name>
</gene>
<dbReference type="EMBL" id="AP023420">
    <property type="protein sequence ID" value="BCK84558.1"/>
    <property type="molecule type" value="Genomic_DNA"/>
</dbReference>
<dbReference type="Proteomes" id="UP000679848">
    <property type="component" value="Chromosome"/>
</dbReference>
<proteinExistence type="predicted"/>
<evidence type="ECO:0000313" key="2">
    <source>
        <dbReference type="Proteomes" id="UP000679848"/>
    </source>
</evidence>
<dbReference type="KEGG" id="pfaa:MM59RIKEN_18770"/>
<reference evidence="1" key="1">
    <citation type="submission" date="2020-09" db="EMBL/GenBank/DDBJ databases">
        <title>New species isolated from human feces.</title>
        <authorList>
            <person name="Kitahara M."/>
            <person name="Shigeno Y."/>
            <person name="Shime M."/>
            <person name="Matsumoto Y."/>
            <person name="Nakamura S."/>
            <person name="Motooka D."/>
            <person name="Fukuoka S."/>
            <person name="Nishikawa H."/>
            <person name="Benno Y."/>
        </authorList>
    </citation>
    <scope>NUCLEOTIDE SEQUENCE</scope>
    <source>
        <strain evidence="1">MM59</strain>
    </source>
</reference>
<accession>A0A810Q8G9</accession>
<organism evidence="1 2">
    <name type="scientific">Pusillibacter faecalis</name>
    <dbReference type="NCBI Taxonomy" id="2714358"/>
    <lineage>
        <taxon>Bacteria</taxon>
        <taxon>Bacillati</taxon>
        <taxon>Bacillota</taxon>
        <taxon>Clostridia</taxon>
        <taxon>Eubacteriales</taxon>
        <taxon>Oscillospiraceae</taxon>
        <taxon>Pusillibacter</taxon>
    </lineage>
</organism>
<sequence>MNPLYEKLLTGYAAPLLRDIGHFYNDEEILSQLEQLSLSEDTRRHLEELIFDRYLQWSTDAFALGLPLGLALAHDNIRRGCPQQL</sequence>
<protein>
    <submittedName>
        <fullName evidence="1">Uncharacterized protein</fullName>
    </submittedName>
</protein>
<evidence type="ECO:0000313" key="1">
    <source>
        <dbReference type="EMBL" id="BCK84558.1"/>
    </source>
</evidence>